<protein>
    <submittedName>
        <fullName evidence="7">Uncharacterized protein</fullName>
    </submittedName>
</protein>
<dbReference type="GO" id="GO:0003964">
    <property type="term" value="F:RNA-directed DNA polymerase activity"/>
    <property type="evidence" value="ECO:0007669"/>
    <property type="project" value="UniProtKB-KW"/>
</dbReference>
<evidence type="ECO:0000313" key="8">
    <source>
        <dbReference type="Proteomes" id="UP001152795"/>
    </source>
</evidence>
<dbReference type="EMBL" id="CACRXK020012053">
    <property type="protein sequence ID" value="CAB4022598.1"/>
    <property type="molecule type" value="Genomic_DNA"/>
</dbReference>
<evidence type="ECO:0000256" key="5">
    <source>
        <dbReference type="ARBA" id="ARBA00022801"/>
    </source>
</evidence>
<dbReference type="InterPro" id="IPR043502">
    <property type="entry name" value="DNA/RNA_pol_sf"/>
</dbReference>
<dbReference type="Gene3D" id="3.10.20.370">
    <property type="match status" value="1"/>
</dbReference>
<evidence type="ECO:0000256" key="2">
    <source>
        <dbReference type="ARBA" id="ARBA00022695"/>
    </source>
</evidence>
<keyword evidence="6" id="KW-0695">RNA-directed DNA polymerase</keyword>
<evidence type="ECO:0000256" key="1">
    <source>
        <dbReference type="ARBA" id="ARBA00022679"/>
    </source>
</evidence>
<keyword evidence="1" id="KW-0808">Transferase</keyword>
<dbReference type="AlphaFoldDB" id="A0A7D9J5V8"/>
<dbReference type="InterPro" id="IPR050951">
    <property type="entry name" value="Retrovirus_Pol_polyprotein"/>
</dbReference>
<dbReference type="GO" id="GO:0016787">
    <property type="term" value="F:hydrolase activity"/>
    <property type="evidence" value="ECO:0007669"/>
    <property type="project" value="UniProtKB-KW"/>
</dbReference>
<keyword evidence="5" id="KW-0378">Hydrolase</keyword>
<proteinExistence type="predicted"/>
<dbReference type="PANTHER" id="PTHR37984">
    <property type="entry name" value="PROTEIN CBG26694"/>
    <property type="match status" value="1"/>
</dbReference>
<name>A0A7D9J5V8_PARCT</name>
<organism evidence="7 8">
    <name type="scientific">Paramuricea clavata</name>
    <name type="common">Red gorgonian</name>
    <name type="synonym">Violescent sea-whip</name>
    <dbReference type="NCBI Taxonomy" id="317549"/>
    <lineage>
        <taxon>Eukaryota</taxon>
        <taxon>Metazoa</taxon>
        <taxon>Cnidaria</taxon>
        <taxon>Anthozoa</taxon>
        <taxon>Octocorallia</taxon>
        <taxon>Malacalcyonacea</taxon>
        <taxon>Plexauridae</taxon>
        <taxon>Paramuricea</taxon>
    </lineage>
</organism>
<evidence type="ECO:0000256" key="6">
    <source>
        <dbReference type="ARBA" id="ARBA00022918"/>
    </source>
</evidence>
<dbReference type="FunFam" id="3.10.20.370:FF:000001">
    <property type="entry name" value="Retrovirus-related Pol polyprotein from transposon 17.6-like protein"/>
    <property type="match status" value="1"/>
</dbReference>
<accession>A0A7D9J5V8</accession>
<dbReference type="InterPro" id="IPR041373">
    <property type="entry name" value="RT_RNaseH"/>
</dbReference>
<evidence type="ECO:0000256" key="3">
    <source>
        <dbReference type="ARBA" id="ARBA00022722"/>
    </source>
</evidence>
<dbReference type="SUPFAM" id="SSF56672">
    <property type="entry name" value="DNA/RNA polymerases"/>
    <property type="match status" value="1"/>
</dbReference>
<reference evidence="7" key="1">
    <citation type="submission" date="2020-04" db="EMBL/GenBank/DDBJ databases">
        <authorList>
            <person name="Alioto T."/>
            <person name="Alioto T."/>
            <person name="Gomez Garrido J."/>
        </authorList>
    </citation>
    <scope>NUCLEOTIDE SEQUENCE</scope>
    <source>
        <strain evidence="7">A484AB</strain>
    </source>
</reference>
<keyword evidence="2" id="KW-0548">Nucleotidyltransferase</keyword>
<sequence>MPSPVLAHYNLTAETKVVVDASPWALGAVLLQKQADDNYRPIAYGSRSLTDVEQKYGHIEKEGLAIVFGCERFHMYLYGRSFELETDHRPLEHIYKAKLQSKPTSARLERWRLRLQEYDFHVICRPGASNLADPLSRLPKDGKDGSKRRNMEACADRYVHYMTQAQTPNAMKLEEIQRETADPELQQIKQNLQNNQVYKLPKAYKLIAHELCTQIKISYFGVIALFFG</sequence>
<dbReference type="PANTHER" id="PTHR37984:SF11">
    <property type="entry name" value="INTEGRASE CATALYTIC DOMAIN-CONTAINING PROTEIN"/>
    <property type="match status" value="1"/>
</dbReference>
<comment type="caution">
    <text evidence="7">The sequence shown here is derived from an EMBL/GenBank/DDBJ whole genome shotgun (WGS) entry which is preliminary data.</text>
</comment>
<gene>
    <name evidence="7" type="ORF">PACLA_8A066601</name>
</gene>
<keyword evidence="4" id="KW-0255">Endonuclease</keyword>
<evidence type="ECO:0000313" key="7">
    <source>
        <dbReference type="EMBL" id="CAB4022598.1"/>
    </source>
</evidence>
<dbReference type="Pfam" id="PF17917">
    <property type="entry name" value="RT_RNaseH"/>
    <property type="match status" value="1"/>
</dbReference>
<keyword evidence="3" id="KW-0540">Nuclease</keyword>
<keyword evidence="8" id="KW-1185">Reference proteome</keyword>
<dbReference type="Proteomes" id="UP001152795">
    <property type="component" value="Unassembled WGS sequence"/>
</dbReference>
<dbReference type="OrthoDB" id="3863715at2759"/>
<dbReference type="GO" id="GO:0004519">
    <property type="term" value="F:endonuclease activity"/>
    <property type="evidence" value="ECO:0007669"/>
    <property type="project" value="UniProtKB-KW"/>
</dbReference>
<evidence type="ECO:0000256" key="4">
    <source>
        <dbReference type="ARBA" id="ARBA00022759"/>
    </source>
</evidence>
<dbReference type="CDD" id="cd09274">
    <property type="entry name" value="RNase_HI_RT_Ty3"/>
    <property type="match status" value="1"/>
</dbReference>